<dbReference type="PIRSF" id="PIRSF002773">
    <property type="entry name" value="ABC_prm/ATPase_B"/>
    <property type="match status" value="1"/>
</dbReference>
<feature type="domain" description="ABC transporter" evidence="24">
    <location>
        <begin position="528"/>
        <end position="765"/>
    </location>
</feature>
<dbReference type="GO" id="GO:0015421">
    <property type="term" value="F:ABC-type oligopeptide transporter activity"/>
    <property type="evidence" value="ECO:0007669"/>
    <property type="project" value="UniProtKB-EC"/>
</dbReference>
<evidence type="ECO:0000256" key="11">
    <source>
        <dbReference type="ARBA" id="ARBA00023136"/>
    </source>
</evidence>
<gene>
    <name evidence="27" type="primary">ABCB9</name>
</gene>
<comment type="catalytic activity">
    <reaction evidence="13">
        <text>a [oligopeptide](in) + ATP + H2O = a [oligopeptide](out) + ADP + phosphate + H(+)</text>
        <dbReference type="Rhea" id="RHEA:14429"/>
        <dbReference type="Rhea" id="RHEA-COMP:10531"/>
        <dbReference type="ChEBI" id="CHEBI:15377"/>
        <dbReference type="ChEBI" id="CHEBI:15378"/>
        <dbReference type="ChEBI" id="CHEBI:30616"/>
        <dbReference type="ChEBI" id="CHEBI:43474"/>
        <dbReference type="ChEBI" id="CHEBI:83228"/>
        <dbReference type="ChEBI" id="CHEBI:456216"/>
        <dbReference type="EC" id="7.4.2.6"/>
    </reaction>
    <physiologicalReaction direction="left-to-right" evidence="13">
        <dbReference type="Rhea" id="RHEA:14430"/>
    </physiologicalReaction>
</comment>
<dbReference type="InterPro" id="IPR011527">
    <property type="entry name" value="ABC1_TM_dom"/>
</dbReference>
<comment type="similarity">
    <text evidence="2">Belongs to the ABC transporter superfamily. ABCB family. MHC peptide exporter (TC 3.A.1.209) subfamily.</text>
</comment>
<protein>
    <recommendedName>
        <fullName evidence="17">ABC-type oligopeptide transporter ABCB9</fullName>
        <ecNumber evidence="16">7.4.2.6</ecNumber>
    </recommendedName>
    <alternativeName>
        <fullName evidence="20">ATP-binding cassette sub-family B member 9</fullName>
    </alternativeName>
    <alternativeName>
        <fullName evidence="19">ATP-binding cassette transporter 9</fullName>
    </alternativeName>
    <alternativeName>
        <fullName evidence="18">TAP-like protein</fullName>
    </alternativeName>
</protein>
<dbReference type="InterPro" id="IPR030254">
    <property type="entry name" value="ABCB9_6-TMD"/>
</dbReference>
<evidence type="ECO:0000256" key="3">
    <source>
        <dbReference type="ARBA" id="ARBA00022448"/>
    </source>
</evidence>
<feature type="transmembrane region" description="Helical" evidence="22">
    <location>
        <begin position="51"/>
        <end position="72"/>
    </location>
</feature>
<keyword evidence="7" id="KW-0571">Peptide transport</keyword>
<dbReference type="Pfam" id="PF00664">
    <property type="entry name" value="ABC_membrane"/>
    <property type="match status" value="1"/>
</dbReference>
<dbReference type="InterPro" id="IPR003593">
    <property type="entry name" value="AAA+_ATPase"/>
</dbReference>
<dbReference type="FunFam" id="1.20.1560.10:FF:000031">
    <property type="entry name" value="ATP-binding cassette sub-family B member 9"/>
    <property type="match status" value="1"/>
</dbReference>
<feature type="transmembrane region" description="Helical" evidence="22">
    <location>
        <begin position="84"/>
        <end position="105"/>
    </location>
</feature>
<feature type="signal peptide" evidence="23">
    <location>
        <begin position="1"/>
        <end position="19"/>
    </location>
</feature>
<organism evidence="26 27">
    <name type="scientific">Petromyzon marinus</name>
    <name type="common">Sea lamprey</name>
    <dbReference type="NCBI Taxonomy" id="7757"/>
    <lineage>
        <taxon>Eukaryota</taxon>
        <taxon>Metazoa</taxon>
        <taxon>Chordata</taxon>
        <taxon>Craniata</taxon>
        <taxon>Vertebrata</taxon>
        <taxon>Cyclostomata</taxon>
        <taxon>Hyperoartia</taxon>
        <taxon>Petromyzontiformes</taxon>
        <taxon>Petromyzontidae</taxon>
        <taxon>Petromyzon</taxon>
    </lineage>
</organism>
<keyword evidence="26" id="KW-1185">Reference proteome</keyword>
<feature type="transmembrane region" description="Helical" evidence="22">
    <location>
        <begin position="117"/>
        <end position="144"/>
    </location>
</feature>
<dbReference type="PANTHER" id="PTHR43394">
    <property type="entry name" value="ATP-DEPENDENT PERMEASE MDL1, MITOCHONDRIAL"/>
    <property type="match status" value="1"/>
</dbReference>
<dbReference type="PRINTS" id="PR01896">
    <property type="entry name" value="TAP1PROTEIN"/>
</dbReference>
<evidence type="ECO:0000256" key="16">
    <source>
        <dbReference type="ARBA" id="ARBA00066336"/>
    </source>
</evidence>
<feature type="domain" description="ABC transmembrane type-1" evidence="25">
    <location>
        <begin position="213"/>
        <end position="495"/>
    </location>
</feature>
<evidence type="ECO:0000256" key="9">
    <source>
        <dbReference type="ARBA" id="ARBA00022967"/>
    </source>
</evidence>
<feature type="transmembrane region" description="Helical" evidence="22">
    <location>
        <begin position="252"/>
        <end position="276"/>
    </location>
</feature>
<dbReference type="CTD" id="23457"/>
<feature type="region of interest" description="Disordered" evidence="21">
    <location>
        <begin position="787"/>
        <end position="807"/>
    </location>
</feature>
<name>A0AAJ7SP86_PETMA</name>
<keyword evidence="4 22" id="KW-0812">Transmembrane</keyword>
<evidence type="ECO:0000256" key="10">
    <source>
        <dbReference type="ARBA" id="ARBA00022989"/>
    </source>
</evidence>
<dbReference type="FunFam" id="3.40.50.300:FF:000140">
    <property type="entry name" value="Lipid A export ATP-binding/permease protein MsbA"/>
    <property type="match status" value="1"/>
</dbReference>
<proteinExistence type="inferred from homology"/>
<dbReference type="KEGG" id="pmrn:103091804"/>
<evidence type="ECO:0000256" key="6">
    <source>
        <dbReference type="ARBA" id="ARBA00022840"/>
    </source>
</evidence>
<evidence type="ECO:0000259" key="24">
    <source>
        <dbReference type="PROSITE" id="PS50893"/>
    </source>
</evidence>
<evidence type="ECO:0000313" key="26">
    <source>
        <dbReference type="Proteomes" id="UP001318040"/>
    </source>
</evidence>
<dbReference type="PANTHER" id="PTHR43394:SF19">
    <property type="entry name" value="ABC TRANSPORTER B FAMILY"/>
    <property type="match status" value="1"/>
</dbReference>
<evidence type="ECO:0000256" key="4">
    <source>
        <dbReference type="ARBA" id="ARBA00022692"/>
    </source>
</evidence>
<evidence type="ECO:0000256" key="22">
    <source>
        <dbReference type="SAM" id="Phobius"/>
    </source>
</evidence>
<dbReference type="RefSeq" id="XP_032803098.1">
    <property type="nucleotide sequence ID" value="XM_032947207.1"/>
</dbReference>
<evidence type="ECO:0000259" key="25">
    <source>
        <dbReference type="PROSITE" id="PS50929"/>
    </source>
</evidence>
<evidence type="ECO:0000256" key="12">
    <source>
        <dbReference type="ARBA" id="ARBA00023228"/>
    </source>
</evidence>
<dbReference type="SUPFAM" id="SSF90123">
    <property type="entry name" value="ABC transporter transmembrane region"/>
    <property type="match status" value="1"/>
</dbReference>
<dbReference type="GO" id="GO:0015440">
    <property type="term" value="F:ABC-type peptide transporter activity"/>
    <property type="evidence" value="ECO:0007669"/>
    <property type="project" value="InterPro"/>
</dbReference>
<dbReference type="PROSITE" id="PS50929">
    <property type="entry name" value="ABC_TM1F"/>
    <property type="match status" value="1"/>
</dbReference>
<evidence type="ECO:0000313" key="27">
    <source>
        <dbReference type="RefSeq" id="XP_032803098.1"/>
    </source>
</evidence>
<dbReference type="GO" id="GO:0005765">
    <property type="term" value="C:lysosomal membrane"/>
    <property type="evidence" value="ECO:0007669"/>
    <property type="project" value="UniProtKB-SubCell"/>
</dbReference>
<dbReference type="InterPro" id="IPR003439">
    <property type="entry name" value="ABC_transporter-like_ATP-bd"/>
</dbReference>
<dbReference type="Gene3D" id="1.20.1560.10">
    <property type="entry name" value="ABC transporter type 1, transmembrane domain"/>
    <property type="match status" value="1"/>
</dbReference>
<dbReference type="Proteomes" id="UP001318040">
    <property type="component" value="Chromosome 5"/>
</dbReference>
<keyword evidence="12" id="KW-0458">Lysosome</keyword>
<dbReference type="SMART" id="SM00382">
    <property type="entry name" value="AAA"/>
    <property type="match status" value="1"/>
</dbReference>
<keyword evidence="3" id="KW-0813">Transport</keyword>
<comment type="subunit">
    <text evidence="15">Homodimer. Interacts (via TMD0 region) with LAMP1; this interaction strongly stabilizes ABCB9 and protects ABCB9 against lysosomal degradation. Interacts (via TMD0 region) with LAMP2 (isoform LAMP-2B). Interacts (via TMD0) with YIF1B; this interaction allows (but is not essential) the ER-to-Golgi trafficking and strongly depends on a salt bridge within TMD0.</text>
</comment>
<evidence type="ECO:0000256" key="13">
    <source>
        <dbReference type="ARBA" id="ARBA00052205"/>
    </source>
</evidence>
<dbReference type="Gene3D" id="3.40.50.300">
    <property type="entry name" value="P-loop containing nucleotide triphosphate hydrolases"/>
    <property type="match status" value="1"/>
</dbReference>
<dbReference type="PROSITE" id="PS50893">
    <property type="entry name" value="ABC_TRANSPORTER_2"/>
    <property type="match status" value="1"/>
</dbReference>
<evidence type="ECO:0000256" key="14">
    <source>
        <dbReference type="ARBA" id="ARBA00055204"/>
    </source>
</evidence>
<keyword evidence="11 22" id="KW-0472">Membrane</keyword>
<evidence type="ECO:0000256" key="23">
    <source>
        <dbReference type="SAM" id="SignalP"/>
    </source>
</evidence>
<dbReference type="SUPFAM" id="SSF52540">
    <property type="entry name" value="P-loop containing nucleoside triphosphate hydrolases"/>
    <property type="match status" value="1"/>
</dbReference>
<sequence length="856" mass="93324">MARLEWVLASCLVLMATDGLVSTAAYTRGFSVNQFGRDVADPSPARALLDLWMSCVLRVFTSLVVCLGLACGPNRTTHVLRRLVTLYTVLCCAMPIYATVKLLIFSEGTRDFDPWFWALYVWTLVSSLLLYGTLQLAAVHGVGLRSSSSGIQRRGDREEGSERERQRLLDEHGKGVDGSGLEGQDVGRGSKKASRTNVQRLFSQCKPDALYLAGAFMFLVICSIGEIFIPYYTGQVIDGIVIKKSQAAFSKAILYMSLIAIASSIAAGLRGGLFTLTMSRLNIRIRNLLFRSLIHQEVAFFDTTRTGDITSRLNSDTTVVSDVVSQNANVFLRSLVKAGGVCIFMFGLSWRLSLLTLLGLPIVTLVSKFYGDFYEKLSKAVQDSLAVASGAAEETLAAIRTVRSLAGEEAECRRYRDALQHTYRHNRRQALAYAGFSCSNSLTQLALQVGILYYGGHLVVTDRISGAHLISFILYQMELGACLENMGSVYTGLMQAVGAAGKVFEYMEREPRMRTDGTLAPVQLEGQVSFKDVTFAYPSRPDAPVLKGVSFELQPGLVTALVGPSGSGKSSCVHLLQRLYEPLGGRVLLDGQSVHKYQHHYLHTKVALVGQEPVLFARSLRDNIAYGMEDCPENAVISASQQANAHEFISDLPLAYQTEAGEKGAQLSGGQKQRVAIARALVRDPRVLILDEATSALDAESEHMVQQALYNGELRGRTVLVIAHRLSSVERADHIVVLEHGRLVEQGPHAQLMQQGGLYARLVHRQMLGLPSAIDPSEKEVVGPDEVKSAHSDVGAGSQMASKWSTRPNLCPGTPIFTHVQTKSLNGASRARHGTSVEVVTIPMGNGERTPVSHSL</sequence>
<feature type="region of interest" description="Disordered" evidence="21">
    <location>
        <begin position="146"/>
        <end position="192"/>
    </location>
</feature>
<evidence type="ECO:0000256" key="15">
    <source>
        <dbReference type="ARBA" id="ARBA00062472"/>
    </source>
</evidence>
<evidence type="ECO:0000256" key="2">
    <source>
        <dbReference type="ARBA" id="ARBA00006493"/>
    </source>
</evidence>
<accession>A0AAJ7SP86</accession>
<dbReference type="EC" id="7.4.2.6" evidence="16"/>
<dbReference type="CDD" id="cd18784">
    <property type="entry name" value="ABC_6TM_ABCB9_like"/>
    <property type="match status" value="1"/>
</dbReference>
<evidence type="ECO:0000256" key="17">
    <source>
        <dbReference type="ARBA" id="ARBA00068474"/>
    </source>
</evidence>
<feature type="transmembrane region" description="Helical" evidence="22">
    <location>
        <begin position="341"/>
        <end position="363"/>
    </location>
</feature>
<comment type="function">
    <text evidence="14">ATP-dependent low-affinity peptide transporter which translocates a broad spectrum of peptides from the cytosol to the lysosomal lumen for degradation. Displays a broad peptide length specificity from 6-mer up to at least 59-mer peptides with an optimum of 23-mers. Binds and transports smaller and larger peptides with the same affinity. Favors positively charged, aromatic or hydrophobic residues in the N- and C-terminal positions whereas negatively charged residues as well as asparagine and methionine are not favored.</text>
</comment>
<dbReference type="GO" id="GO:0015031">
    <property type="term" value="P:protein transport"/>
    <property type="evidence" value="ECO:0007669"/>
    <property type="project" value="UniProtKB-KW"/>
</dbReference>
<dbReference type="InterPro" id="IPR036640">
    <property type="entry name" value="ABC1_TM_sf"/>
</dbReference>
<evidence type="ECO:0000256" key="1">
    <source>
        <dbReference type="ARBA" id="ARBA00004155"/>
    </source>
</evidence>
<evidence type="ECO:0000256" key="18">
    <source>
        <dbReference type="ARBA" id="ARBA00079330"/>
    </source>
</evidence>
<keyword evidence="9" id="KW-1278">Translocase</keyword>
<feature type="transmembrane region" description="Helical" evidence="22">
    <location>
        <begin position="209"/>
        <end position="232"/>
    </location>
</feature>
<dbReference type="InterPro" id="IPR027417">
    <property type="entry name" value="P-loop_NTPase"/>
</dbReference>
<evidence type="ECO:0000256" key="19">
    <source>
        <dbReference type="ARBA" id="ARBA00083142"/>
    </source>
</evidence>
<dbReference type="InterPro" id="IPR039421">
    <property type="entry name" value="Type_1_exporter"/>
</dbReference>
<keyword evidence="10 22" id="KW-1133">Transmembrane helix</keyword>
<dbReference type="Pfam" id="PF00005">
    <property type="entry name" value="ABC_tran"/>
    <property type="match status" value="1"/>
</dbReference>
<evidence type="ECO:0000256" key="20">
    <source>
        <dbReference type="ARBA" id="ARBA00084061"/>
    </source>
</evidence>
<dbReference type="InterPro" id="IPR017871">
    <property type="entry name" value="ABC_transporter-like_CS"/>
</dbReference>
<keyword evidence="5" id="KW-0547">Nucleotide-binding</keyword>
<keyword evidence="8" id="KW-0653">Protein transport</keyword>
<dbReference type="GO" id="GO:0016887">
    <property type="term" value="F:ATP hydrolysis activity"/>
    <property type="evidence" value="ECO:0007669"/>
    <property type="project" value="InterPro"/>
</dbReference>
<dbReference type="PROSITE" id="PS00211">
    <property type="entry name" value="ABC_TRANSPORTER_1"/>
    <property type="match status" value="1"/>
</dbReference>
<keyword evidence="6 27" id="KW-0067">ATP-binding</keyword>
<evidence type="ECO:0000256" key="8">
    <source>
        <dbReference type="ARBA" id="ARBA00022927"/>
    </source>
</evidence>
<evidence type="ECO:0000256" key="5">
    <source>
        <dbReference type="ARBA" id="ARBA00022741"/>
    </source>
</evidence>
<dbReference type="AlphaFoldDB" id="A0AAJ7SP86"/>
<evidence type="ECO:0000256" key="7">
    <source>
        <dbReference type="ARBA" id="ARBA00022856"/>
    </source>
</evidence>
<keyword evidence="23" id="KW-0732">Signal</keyword>
<feature type="compositionally biased region" description="Basic and acidic residues" evidence="21">
    <location>
        <begin position="153"/>
        <end position="175"/>
    </location>
</feature>
<comment type="subcellular location">
    <subcellularLocation>
        <location evidence="1">Lysosome membrane</location>
        <topology evidence="1">Multi-pass membrane protein</topology>
    </subcellularLocation>
</comment>
<feature type="chain" id="PRO_5042589773" description="ABC-type oligopeptide transporter ABCB9" evidence="23">
    <location>
        <begin position="20"/>
        <end position="856"/>
    </location>
</feature>
<dbReference type="GeneID" id="103091804"/>
<reference evidence="27" key="1">
    <citation type="submission" date="2025-08" db="UniProtKB">
        <authorList>
            <consortium name="RefSeq"/>
        </authorList>
    </citation>
    <scope>IDENTIFICATION</scope>
    <source>
        <tissue evidence="27">Sperm</tissue>
    </source>
</reference>
<dbReference type="GO" id="GO:0005524">
    <property type="term" value="F:ATP binding"/>
    <property type="evidence" value="ECO:0007669"/>
    <property type="project" value="UniProtKB-KW"/>
</dbReference>
<evidence type="ECO:0000256" key="21">
    <source>
        <dbReference type="SAM" id="MobiDB-lite"/>
    </source>
</evidence>